<evidence type="ECO:0008006" key="3">
    <source>
        <dbReference type="Google" id="ProtNLM"/>
    </source>
</evidence>
<gene>
    <name evidence="1" type="ORF">ACFQE5_01825</name>
</gene>
<dbReference type="RefSeq" id="WP_379582016.1">
    <property type="nucleotide sequence ID" value="NZ_JBHSQW010000002.1"/>
</dbReference>
<comment type="caution">
    <text evidence="1">The sequence shown here is derived from an EMBL/GenBank/DDBJ whole genome shotgun (WGS) entry which is preliminary data.</text>
</comment>
<organism evidence="1 2">
    <name type="scientific">Pseudonocardia hispaniensis</name>
    <dbReference type="NCBI Taxonomy" id="904933"/>
    <lineage>
        <taxon>Bacteria</taxon>
        <taxon>Bacillati</taxon>
        <taxon>Actinomycetota</taxon>
        <taxon>Actinomycetes</taxon>
        <taxon>Pseudonocardiales</taxon>
        <taxon>Pseudonocardiaceae</taxon>
        <taxon>Pseudonocardia</taxon>
    </lineage>
</organism>
<keyword evidence="2" id="KW-1185">Reference proteome</keyword>
<reference evidence="2" key="1">
    <citation type="journal article" date="2019" name="Int. J. Syst. Evol. Microbiol.">
        <title>The Global Catalogue of Microorganisms (GCM) 10K type strain sequencing project: providing services to taxonomists for standard genome sequencing and annotation.</title>
        <authorList>
            <consortium name="The Broad Institute Genomics Platform"/>
            <consortium name="The Broad Institute Genome Sequencing Center for Infectious Disease"/>
            <person name="Wu L."/>
            <person name="Ma J."/>
        </authorList>
    </citation>
    <scope>NUCLEOTIDE SEQUENCE [LARGE SCALE GENOMIC DNA]</scope>
    <source>
        <strain evidence="2">CCM 8391</strain>
    </source>
</reference>
<proteinExistence type="predicted"/>
<protein>
    <recommendedName>
        <fullName evidence="3">Head-tail joining protein</fullName>
    </recommendedName>
</protein>
<dbReference type="Proteomes" id="UP001596302">
    <property type="component" value="Unassembled WGS sequence"/>
</dbReference>
<name>A0ABW1IWU6_9PSEU</name>
<evidence type="ECO:0000313" key="2">
    <source>
        <dbReference type="Proteomes" id="UP001596302"/>
    </source>
</evidence>
<evidence type="ECO:0000313" key="1">
    <source>
        <dbReference type="EMBL" id="MFC5992946.1"/>
    </source>
</evidence>
<dbReference type="EMBL" id="JBHSQW010000002">
    <property type="protein sequence ID" value="MFC5992946.1"/>
    <property type="molecule type" value="Genomic_DNA"/>
</dbReference>
<sequence>MFFHDTVTVVRPARTVDRYRNEVLDWGPAATRVQVARVAVLPAVQAEAETAVRDTVTTGWRLYSQPGTDLDIRASDRIEWAGYTLSVVGEPARWPDPITGRVHHVDCALQEVTG</sequence>
<accession>A0ABW1IWU6</accession>